<organism evidence="1 2">
    <name type="scientific">Ktedonospora formicarum</name>
    <dbReference type="NCBI Taxonomy" id="2778364"/>
    <lineage>
        <taxon>Bacteria</taxon>
        <taxon>Bacillati</taxon>
        <taxon>Chloroflexota</taxon>
        <taxon>Ktedonobacteria</taxon>
        <taxon>Ktedonobacterales</taxon>
        <taxon>Ktedonobacteraceae</taxon>
        <taxon>Ktedonospora</taxon>
    </lineage>
</organism>
<protein>
    <submittedName>
        <fullName evidence="1">Uncharacterized protein</fullName>
    </submittedName>
</protein>
<dbReference type="RefSeq" id="WP_220192386.1">
    <property type="nucleotide sequence ID" value="NZ_BNJF01000001.1"/>
</dbReference>
<dbReference type="EMBL" id="BNJF01000001">
    <property type="protein sequence ID" value="GHO42888.1"/>
    <property type="molecule type" value="Genomic_DNA"/>
</dbReference>
<dbReference type="AlphaFoldDB" id="A0A8J3HYK3"/>
<accession>A0A8J3HYK3</accession>
<keyword evidence="2" id="KW-1185">Reference proteome</keyword>
<sequence>MVSSVAEHMGLDKEPAHIGEVDQEPAHIEEVGQEAAHTVVLVLAHIGWGLSLPRYMAWDWRSEDRLARLG</sequence>
<evidence type="ECO:0000313" key="2">
    <source>
        <dbReference type="Proteomes" id="UP000612362"/>
    </source>
</evidence>
<comment type="caution">
    <text evidence="1">The sequence shown here is derived from an EMBL/GenBank/DDBJ whole genome shotgun (WGS) entry which is preliminary data.</text>
</comment>
<name>A0A8J3HYK3_9CHLR</name>
<dbReference type="Proteomes" id="UP000612362">
    <property type="component" value="Unassembled WGS sequence"/>
</dbReference>
<proteinExistence type="predicted"/>
<gene>
    <name evidence="1" type="ORF">KSX_10510</name>
</gene>
<evidence type="ECO:0000313" key="1">
    <source>
        <dbReference type="EMBL" id="GHO42888.1"/>
    </source>
</evidence>
<reference evidence="1" key="1">
    <citation type="submission" date="2020-10" db="EMBL/GenBank/DDBJ databases">
        <title>Taxonomic study of unclassified bacteria belonging to the class Ktedonobacteria.</title>
        <authorList>
            <person name="Yabe S."/>
            <person name="Wang C.M."/>
            <person name="Zheng Y."/>
            <person name="Sakai Y."/>
            <person name="Cavaletti L."/>
            <person name="Monciardini P."/>
            <person name="Donadio S."/>
        </authorList>
    </citation>
    <scope>NUCLEOTIDE SEQUENCE</scope>
    <source>
        <strain evidence="1">SOSP1-1</strain>
    </source>
</reference>